<dbReference type="GO" id="GO:0015421">
    <property type="term" value="F:ABC-type oligopeptide transporter activity"/>
    <property type="evidence" value="ECO:0007669"/>
    <property type="project" value="TreeGrafter"/>
</dbReference>
<dbReference type="Pfam" id="PF00664">
    <property type="entry name" value="ABC_membrane"/>
    <property type="match status" value="1"/>
</dbReference>
<evidence type="ECO:0000256" key="2">
    <source>
        <dbReference type="ARBA" id="ARBA00022448"/>
    </source>
</evidence>
<feature type="domain" description="ABC transporter" evidence="9">
    <location>
        <begin position="350"/>
        <end position="584"/>
    </location>
</feature>
<evidence type="ECO:0000256" key="8">
    <source>
        <dbReference type="SAM" id="Phobius"/>
    </source>
</evidence>
<dbReference type="GO" id="GO:0005524">
    <property type="term" value="F:ATP binding"/>
    <property type="evidence" value="ECO:0007669"/>
    <property type="project" value="UniProtKB-KW"/>
</dbReference>
<evidence type="ECO:0000313" key="11">
    <source>
        <dbReference type="EMBL" id="TYS70502.1"/>
    </source>
</evidence>
<proteinExistence type="predicted"/>
<dbReference type="SUPFAM" id="SSF52540">
    <property type="entry name" value="P-loop containing nucleoside triphosphate hydrolases"/>
    <property type="match status" value="1"/>
</dbReference>
<gene>
    <name evidence="11" type="ORF">FZC76_00995</name>
</gene>
<feature type="transmembrane region" description="Helical" evidence="8">
    <location>
        <begin position="29"/>
        <end position="54"/>
    </location>
</feature>
<dbReference type="SUPFAM" id="SSF90123">
    <property type="entry name" value="ABC transporter transmembrane region"/>
    <property type="match status" value="1"/>
</dbReference>
<keyword evidence="4" id="KW-0547">Nucleotide-binding</keyword>
<evidence type="ECO:0000259" key="9">
    <source>
        <dbReference type="PROSITE" id="PS50893"/>
    </source>
</evidence>
<dbReference type="PANTHER" id="PTHR43394">
    <property type="entry name" value="ATP-DEPENDENT PERMEASE MDL1, MITOCHONDRIAL"/>
    <property type="match status" value="1"/>
</dbReference>
<evidence type="ECO:0000259" key="10">
    <source>
        <dbReference type="PROSITE" id="PS50929"/>
    </source>
</evidence>
<comment type="caution">
    <text evidence="11">The sequence shown here is derived from an EMBL/GenBank/DDBJ whole genome shotgun (WGS) entry which is preliminary data.</text>
</comment>
<dbReference type="RefSeq" id="WP_148986406.1">
    <property type="nucleotide sequence ID" value="NZ_VTEV01000001.1"/>
</dbReference>
<dbReference type="PANTHER" id="PTHR43394:SF1">
    <property type="entry name" value="ATP-BINDING CASSETTE SUB-FAMILY B MEMBER 10, MITOCHONDRIAL"/>
    <property type="match status" value="1"/>
</dbReference>
<dbReference type="AlphaFoldDB" id="A0A5D4T7M8"/>
<evidence type="ECO:0000256" key="5">
    <source>
        <dbReference type="ARBA" id="ARBA00022840"/>
    </source>
</evidence>
<keyword evidence="7 8" id="KW-0472">Membrane</keyword>
<dbReference type="InterPro" id="IPR017871">
    <property type="entry name" value="ABC_transporter-like_CS"/>
</dbReference>
<comment type="subcellular location">
    <subcellularLocation>
        <location evidence="1">Cell membrane</location>
        <topology evidence="1">Multi-pass membrane protein</topology>
    </subcellularLocation>
</comment>
<feature type="transmembrane region" description="Helical" evidence="8">
    <location>
        <begin position="66"/>
        <end position="90"/>
    </location>
</feature>
<dbReference type="PROSITE" id="PS50929">
    <property type="entry name" value="ABC_TM1F"/>
    <property type="match status" value="1"/>
</dbReference>
<keyword evidence="5 11" id="KW-0067">ATP-binding</keyword>
<name>A0A5D4T7M8_9BACI</name>
<feature type="domain" description="ABC transmembrane type-1" evidence="10">
    <location>
        <begin position="30"/>
        <end position="315"/>
    </location>
</feature>
<dbReference type="OrthoDB" id="9770415at2"/>
<dbReference type="Pfam" id="PF00005">
    <property type="entry name" value="ABC_tran"/>
    <property type="match status" value="1"/>
</dbReference>
<dbReference type="CDD" id="cd03254">
    <property type="entry name" value="ABCC_Glucan_exporter_like"/>
    <property type="match status" value="1"/>
</dbReference>
<dbReference type="InterPro" id="IPR003593">
    <property type="entry name" value="AAA+_ATPase"/>
</dbReference>
<keyword evidence="2" id="KW-0813">Transport</keyword>
<dbReference type="STRING" id="79883.GCA_001636495_02918"/>
<organism evidence="11 12">
    <name type="scientific">Sutcliffiella horikoshii</name>
    <dbReference type="NCBI Taxonomy" id="79883"/>
    <lineage>
        <taxon>Bacteria</taxon>
        <taxon>Bacillati</taxon>
        <taxon>Bacillota</taxon>
        <taxon>Bacilli</taxon>
        <taxon>Bacillales</taxon>
        <taxon>Bacillaceae</taxon>
        <taxon>Sutcliffiella</taxon>
    </lineage>
</organism>
<dbReference type="InterPro" id="IPR011527">
    <property type="entry name" value="ABC1_TM_dom"/>
</dbReference>
<evidence type="ECO:0000256" key="4">
    <source>
        <dbReference type="ARBA" id="ARBA00022741"/>
    </source>
</evidence>
<dbReference type="InterPro" id="IPR003439">
    <property type="entry name" value="ABC_transporter-like_ATP-bd"/>
</dbReference>
<dbReference type="PROSITE" id="PS50893">
    <property type="entry name" value="ABC_TRANSPORTER_2"/>
    <property type="match status" value="1"/>
</dbReference>
<keyword evidence="3 8" id="KW-0812">Transmembrane</keyword>
<dbReference type="CDD" id="cd18544">
    <property type="entry name" value="ABC_6TM_TmrA_like"/>
    <property type="match status" value="1"/>
</dbReference>
<keyword evidence="6 8" id="KW-1133">Transmembrane helix</keyword>
<dbReference type="GO" id="GO:0016887">
    <property type="term" value="F:ATP hydrolysis activity"/>
    <property type="evidence" value="ECO:0007669"/>
    <property type="project" value="InterPro"/>
</dbReference>
<evidence type="ECO:0000313" key="12">
    <source>
        <dbReference type="Proteomes" id="UP000322524"/>
    </source>
</evidence>
<dbReference type="Gene3D" id="1.20.1560.10">
    <property type="entry name" value="ABC transporter type 1, transmembrane domain"/>
    <property type="match status" value="1"/>
</dbReference>
<evidence type="ECO:0000256" key="6">
    <source>
        <dbReference type="ARBA" id="ARBA00022989"/>
    </source>
</evidence>
<reference evidence="11 12" key="1">
    <citation type="submission" date="2019-08" db="EMBL/GenBank/DDBJ databases">
        <title>Bacillus genomes from the desert of Cuatro Cienegas, Coahuila.</title>
        <authorList>
            <person name="Olmedo-Alvarez G."/>
        </authorList>
    </citation>
    <scope>NUCLEOTIDE SEQUENCE [LARGE SCALE GENOMIC DNA]</scope>
    <source>
        <strain evidence="11 12">CH28_1T</strain>
    </source>
</reference>
<dbReference type="FunFam" id="3.40.50.300:FF:000287">
    <property type="entry name" value="Multidrug ABC transporter ATP-binding protein"/>
    <property type="match status" value="1"/>
</dbReference>
<feature type="transmembrane region" description="Helical" evidence="8">
    <location>
        <begin position="171"/>
        <end position="192"/>
    </location>
</feature>
<feature type="transmembrane region" description="Helical" evidence="8">
    <location>
        <begin position="259"/>
        <end position="277"/>
    </location>
</feature>
<dbReference type="PROSITE" id="PS00211">
    <property type="entry name" value="ABC_TRANSPORTER_1"/>
    <property type="match status" value="1"/>
</dbReference>
<dbReference type="InterPro" id="IPR027417">
    <property type="entry name" value="P-loop_NTPase"/>
</dbReference>
<dbReference type="SMART" id="SM00382">
    <property type="entry name" value="AAA"/>
    <property type="match status" value="1"/>
</dbReference>
<evidence type="ECO:0000256" key="1">
    <source>
        <dbReference type="ARBA" id="ARBA00004651"/>
    </source>
</evidence>
<feature type="transmembrane region" description="Helical" evidence="8">
    <location>
        <begin position="143"/>
        <end position="165"/>
    </location>
</feature>
<dbReference type="InterPro" id="IPR036640">
    <property type="entry name" value="ABC1_TM_sf"/>
</dbReference>
<dbReference type="GO" id="GO:0005886">
    <property type="term" value="C:plasma membrane"/>
    <property type="evidence" value="ECO:0007669"/>
    <property type="project" value="UniProtKB-SubCell"/>
</dbReference>
<dbReference type="EMBL" id="VTEV01000001">
    <property type="protein sequence ID" value="TYS70502.1"/>
    <property type="molecule type" value="Genomic_DNA"/>
</dbReference>
<sequence length="599" mass="67783">MNNQTITAKEQRQVLKRLLGYAKPHTKQFIFAFTLLVLATVGEIVGPLIIKVFIDDYLTPKVMETGPIVTLASLYIGILFAKVIITYFQLLKFQEISLKIIQELRIDIFAKVQRLGLKFFDKTPGGSIVSRVTNDTEAIKDMFVNVISTFVQNGVFLIGIFIAMFLLNVQLAIFCMLIIPIIFAIMATYRHFSSRYYADMRERLSQLNAKLNESLQGMSIIQVFRQEKRLRKEFAEINEAHYQAGVKNIKLDGLLLRPAIDFVYVLSLILVLSYFGISSIGNVIEIGVLYAFVNYLGRFFEPVNQMMMRLSMYQQAIVSASRVFSLLDEKELAPTAEKSLSSPSITSGEIEFKNVTFSYDGKRDVLKDISFTAKPGETVALVGHTGSGKSSIINLLMRFYQIEKGEVLIDGFPLKYFEDQELRKNMGLVLQDPFLFYGTINHNIRLHDPSISDQDIKAASEFVQADSFIKKLPDQYEQLVVERGATFSSGQRQLVAFARTIATKPKILVLDEATANIDTETEEAIQTALEKMRKGRTTIAIAHRLSTIQDADQILVLHQGEIVERGTHRELLNIEGLYYKMYLLQNGKPDKVEDALAHP</sequence>
<dbReference type="Gene3D" id="3.40.50.300">
    <property type="entry name" value="P-loop containing nucleotide triphosphate hydrolases"/>
    <property type="match status" value="1"/>
</dbReference>
<evidence type="ECO:0000256" key="7">
    <source>
        <dbReference type="ARBA" id="ARBA00023136"/>
    </source>
</evidence>
<accession>A0A5D4T7M8</accession>
<evidence type="ECO:0000256" key="3">
    <source>
        <dbReference type="ARBA" id="ARBA00022692"/>
    </source>
</evidence>
<dbReference type="InterPro" id="IPR039421">
    <property type="entry name" value="Type_1_exporter"/>
</dbReference>
<dbReference type="Proteomes" id="UP000322524">
    <property type="component" value="Unassembled WGS sequence"/>
</dbReference>
<protein>
    <submittedName>
        <fullName evidence="11">ATP-binding cassette domain-containing protein</fullName>
    </submittedName>
</protein>